<dbReference type="Proteomes" id="UP000813018">
    <property type="component" value="Unassembled WGS sequence"/>
</dbReference>
<dbReference type="Gene3D" id="3.30.70.1290">
    <property type="entry name" value="Transposase IS200-like"/>
    <property type="match status" value="1"/>
</dbReference>
<evidence type="ECO:0000313" key="3">
    <source>
        <dbReference type="Proteomes" id="UP000813018"/>
    </source>
</evidence>
<dbReference type="PANTHER" id="PTHR34322">
    <property type="entry name" value="TRANSPOSASE, Y1_TNP DOMAIN-CONTAINING"/>
    <property type="match status" value="1"/>
</dbReference>
<feature type="domain" description="Transposase IS200-like" evidence="1">
    <location>
        <begin position="8"/>
        <end position="137"/>
    </location>
</feature>
<protein>
    <recommendedName>
        <fullName evidence="1">Transposase IS200-like domain-containing protein</fullName>
    </recommendedName>
</protein>
<comment type="caution">
    <text evidence="2">The sequence shown here is derived from an EMBL/GenBank/DDBJ whole genome shotgun (WGS) entry which is preliminary data.</text>
</comment>
<gene>
    <name evidence="2" type="ORF">K0O23_08425</name>
</gene>
<accession>A0ABS7CTD6</accession>
<dbReference type="EMBL" id="JAHYXK010000005">
    <property type="protein sequence ID" value="MBW7467092.1"/>
    <property type="molecule type" value="Genomic_DNA"/>
</dbReference>
<sequence>MQQKSPLEPNKFYHIYTRGNNKETLFKEQDNYGLFLQLYRKHLASYVDTFAYCLLPNHVHFLVQIKDGEDLKPQLISEDEAKLVSIERQLGHLLNAYAKSINHRYNRIGRLFQHRFGRKEITSDAYFTRLVFYIHFNPQHHGLINDFSRWPHSSYHSILSEGKTALQRKEVLEWFGGREKYKAFHDENAADFTSIAPLIEGDEV</sequence>
<dbReference type="PANTHER" id="PTHR34322:SF2">
    <property type="entry name" value="TRANSPOSASE IS200-LIKE DOMAIN-CONTAINING PROTEIN"/>
    <property type="match status" value="1"/>
</dbReference>
<proteinExistence type="predicted"/>
<dbReference type="SMART" id="SM01321">
    <property type="entry name" value="Y1_Tnp"/>
    <property type="match status" value="1"/>
</dbReference>
<dbReference type="SUPFAM" id="SSF143422">
    <property type="entry name" value="Transposase IS200-like"/>
    <property type="match status" value="1"/>
</dbReference>
<evidence type="ECO:0000259" key="1">
    <source>
        <dbReference type="SMART" id="SM01321"/>
    </source>
</evidence>
<evidence type="ECO:0000313" key="2">
    <source>
        <dbReference type="EMBL" id="MBW7467092.1"/>
    </source>
</evidence>
<reference evidence="2 3" key="1">
    <citation type="journal article" date="2016" name="Int. J. Syst. Evol. Microbiol.">
        <title>Pontibacter aydingkolensis sp. nov., isolated from soil of a salt lake.</title>
        <authorList>
            <person name="Osman G."/>
            <person name="Zhang T."/>
            <person name="Lou K."/>
            <person name="Gao Y."/>
            <person name="Chang W."/>
            <person name="Lin Q."/>
            <person name="Yang H.M."/>
            <person name="Huo X.D."/>
            <person name="Wang N."/>
        </authorList>
    </citation>
    <scope>NUCLEOTIDE SEQUENCE [LARGE SCALE GENOMIC DNA]</scope>
    <source>
        <strain evidence="2 3">KACC 19255</strain>
    </source>
</reference>
<keyword evidence="3" id="KW-1185">Reference proteome</keyword>
<name>A0ABS7CTD6_9BACT</name>
<dbReference type="InterPro" id="IPR002686">
    <property type="entry name" value="Transposase_17"/>
</dbReference>
<organism evidence="2 3">
    <name type="scientific">Pontibacter aydingkolensis</name>
    <dbReference type="NCBI Taxonomy" id="1911536"/>
    <lineage>
        <taxon>Bacteria</taxon>
        <taxon>Pseudomonadati</taxon>
        <taxon>Bacteroidota</taxon>
        <taxon>Cytophagia</taxon>
        <taxon>Cytophagales</taxon>
        <taxon>Hymenobacteraceae</taxon>
        <taxon>Pontibacter</taxon>
    </lineage>
</organism>
<dbReference type="RefSeq" id="WP_219876971.1">
    <property type="nucleotide sequence ID" value="NZ_JAHYXK010000005.1"/>
</dbReference>
<dbReference type="InterPro" id="IPR036515">
    <property type="entry name" value="Transposase_17_sf"/>
</dbReference>